<dbReference type="RefSeq" id="WP_380757876.1">
    <property type="nucleotide sequence ID" value="NZ_JBHSRF010000046.1"/>
</dbReference>
<protein>
    <submittedName>
        <fullName evidence="4">PstS family phosphate ABC transporter substrate-binding protein</fullName>
    </submittedName>
</protein>
<name>A0ABW1NP28_9ACTN</name>
<evidence type="ECO:0000313" key="5">
    <source>
        <dbReference type="Proteomes" id="UP001596137"/>
    </source>
</evidence>
<accession>A0ABW1NP28</accession>
<dbReference type="InterPro" id="IPR050811">
    <property type="entry name" value="Phosphate_ABC_transporter"/>
</dbReference>
<comment type="caution">
    <text evidence="4">The sequence shown here is derived from an EMBL/GenBank/DDBJ whole genome shotgun (WGS) entry which is preliminary data.</text>
</comment>
<feature type="domain" description="PBP" evidence="3">
    <location>
        <begin position="271"/>
        <end position="525"/>
    </location>
</feature>
<dbReference type="Proteomes" id="UP001596137">
    <property type="component" value="Unassembled WGS sequence"/>
</dbReference>
<dbReference type="SUPFAM" id="SSF53850">
    <property type="entry name" value="Periplasmic binding protein-like II"/>
    <property type="match status" value="1"/>
</dbReference>
<organism evidence="4 5">
    <name type="scientific">Sphaerisporangium aureirubrum</name>
    <dbReference type="NCBI Taxonomy" id="1544736"/>
    <lineage>
        <taxon>Bacteria</taxon>
        <taxon>Bacillati</taxon>
        <taxon>Actinomycetota</taxon>
        <taxon>Actinomycetes</taxon>
        <taxon>Streptosporangiales</taxon>
        <taxon>Streptosporangiaceae</taxon>
        <taxon>Sphaerisporangium</taxon>
    </lineage>
</organism>
<evidence type="ECO:0000256" key="1">
    <source>
        <dbReference type="ARBA" id="ARBA00022729"/>
    </source>
</evidence>
<gene>
    <name evidence="4" type="ORF">ACFP1K_25905</name>
</gene>
<feature type="transmembrane region" description="Helical" evidence="2">
    <location>
        <begin position="242"/>
        <end position="262"/>
    </location>
</feature>
<keyword evidence="2" id="KW-0472">Membrane</keyword>
<evidence type="ECO:0000259" key="3">
    <source>
        <dbReference type="Pfam" id="PF12849"/>
    </source>
</evidence>
<dbReference type="PANTHER" id="PTHR30570:SF1">
    <property type="entry name" value="PHOSPHATE-BINDING PROTEIN PSTS"/>
    <property type="match status" value="1"/>
</dbReference>
<reference evidence="5" key="1">
    <citation type="journal article" date="2019" name="Int. J. Syst. Evol. Microbiol.">
        <title>The Global Catalogue of Microorganisms (GCM) 10K type strain sequencing project: providing services to taxonomists for standard genome sequencing and annotation.</title>
        <authorList>
            <consortium name="The Broad Institute Genomics Platform"/>
            <consortium name="The Broad Institute Genome Sequencing Center for Infectious Disease"/>
            <person name="Wu L."/>
            <person name="Ma J."/>
        </authorList>
    </citation>
    <scope>NUCLEOTIDE SEQUENCE [LARGE SCALE GENOMIC DNA]</scope>
    <source>
        <strain evidence="5">JCM 30346</strain>
    </source>
</reference>
<feature type="transmembrane region" description="Helical" evidence="2">
    <location>
        <begin position="6"/>
        <end position="33"/>
    </location>
</feature>
<sequence length="555" mass="60871">MAVLEWLARLVNFLGGAGPVLFSIALLIATPYFDRLLVRRKRLGFRVLYNSKIGLGPETLHDGAEPARSGPPQLRQVMRLLDRMSMVVIRIRNSGSYDIGPEDFDRPLSFTFGGRVVWNARVSDASTPELRARLRESLRFFSTEENPPPRDNLLTVRQRLSERMTRWLGAPSGQEVAEPHWHGVRIDGLTLRPGQKAKLVVVLREAGNGSSGDDVTKVVEHAGKLRDTGLIKDERLRRRITLPRVSGALAGLLTVVLLLSLVSDPPDGSVACAAGTLRIEGSTVFLPAVEAIRDEYVKACGDGARITVEANGSLDGVRGVVESTPGEELIAFSDGTSQFHDRLYHQKIAIVVFYVVVNSGVGLTTLSVADLRKIYDGTWTDWNQVPGASARSLPIRIVGRGEDSGTRKLFEQQVLGTPEGPLSSDLCLEKDRAPDAPVIRCQRDQNSEIVRKITEVPGAIGYSDAQSLIEARRANQVTALTLDGRAFDTSTAVDSGYPFWTVEYLYTKSDPTPGTLTATFLNFTLHHPQSRSHLTESGFRPCTTPDSPLQLCTLR</sequence>
<proteinExistence type="predicted"/>
<evidence type="ECO:0000313" key="4">
    <source>
        <dbReference type="EMBL" id="MFC6084620.1"/>
    </source>
</evidence>
<dbReference type="EMBL" id="JBHSRF010000046">
    <property type="protein sequence ID" value="MFC6084620.1"/>
    <property type="molecule type" value="Genomic_DNA"/>
</dbReference>
<dbReference type="Pfam" id="PF12849">
    <property type="entry name" value="PBP_like_2"/>
    <property type="match status" value="1"/>
</dbReference>
<keyword evidence="2" id="KW-1133">Transmembrane helix</keyword>
<dbReference type="Gene3D" id="3.40.190.10">
    <property type="entry name" value="Periplasmic binding protein-like II"/>
    <property type="match status" value="2"/>
</dbReference>
<keyword evidence="1" id="KW-0732">Signal</keyword>
<keyword evidence="2" id="KW-0812">Transmembrane</keyword>
<dbReference type="PANTHER" id="PTHR30570">
    <property type="entry name" value="PERIPLASMIC PHOSPHATE BINDING COMPONENT OF PHOSPHATE ABC TRANSPORTER"/>
    <property type="match status" value="1"/>
</dbReference>
<evidence type="ECO:0000256" key="2">
    <source>
        <dbReference type="SAM" id="Phobius"/>
    </source>
</evidence>
<keyword evidence="5" id="KW-1185">Reference proteome</keyword>
<dbReference type="InterPro" id="IPR024370">
    <property type="entry name" value="PBP_domain"/>
</dbReference>